<keyword evidence="4" id="KW-0472">Membrane</keyword>
<comment type="caution">
    <text evidence="9">The sequence shown here is derived from an EMBL/GenBank/DDBJ whole genome shotgun (WGS) entry which is preliminary data.</text>
</comment>
<dbReference type="Gene3D" id="1.25.40.390">
    <property type="match status" value="1"/>
</dbReference>
<dbReference type="Pfam" id="PF07980">
    <property type="entry name" value="SusD_RagB"/>
    <property type="match status" value="1"/>
</dbReference>
<comment type="subcellular location">
    <subcellularLocation>
        <location evidence="1">Cell outer membrane</location>
    </subcellularLocation>
</comment>
<evidence type="ECO:0000313" key="10">
    <source>
        <dbReference type="Proteomes" id="UP001597511"/>
    </source>
</evidence>
<evidence type="ECO:0000313" key="9">
    <source>
        <dbReference type="EMBL" id="MFD2919559.1"/>
    </source>
</evidence>
<dbReference type="Proteomes" id="UP001597511">
    <property type="component" value="Unassembled WGS sequence"/>
</dbReference>
<keyword evidence="5" id="KW-0998">Cell outer membrane</keyword>
<feature type="domain" description="SusD-like N-terminal" evidence="8">
    <location>
        <begin position="92"/>
        <end position="232"/>
    </location>
</feature>
<dbReference type="SUPFAM" id="SSF48452">
    <property type="entry name" value="TPR-like"/>
    <property type="match status" value="1"/>
</dbReference>
<dbReference type="InterPro" id="IPR012944">
    <property type="entry name" value="SusD_RagB_dom"/>
</dbReference>
<keyword evidence="10" id="KW-1185">Reference proteome</keyword>
<dbReference type="RefSeq" id="WP_386096867.1">
    <property type="nucleotide sequence ID" value="NZ_JBHUOZ010000001.1"/>
</dbReference>
<dbReference type="InterPro" id="IPR011990">
    <property type="entry name" value="TPR-like_helical_dom_sf"/>
</dbReference>
<keyword evidence="3 6" id="KW-0732">Signal</keyword>
<evidence type="ECO:0000256" key="3">
    <source>
        <dbReference type="ARBA" id="ARBA00022729"/>
    </source>
</evidence>
<protein>
    <submittedName>
        <fullName evidence="9">RagB/SusD family nutrient uptake outer membrane protein</fullName>
    </submittedName>
</protein>
<evidence type="ECO:0000259" key="7">
    <source>
        <dbReference type="Pfam" id="PF07980"/>
    </source>
</evidence>
<dbReference type="EMBL" id="JBHUOZ010000001">
    <property type="protein sequence ID" value="MFD2919559.1"/>
    <property type="molecule type" value="Genomic_DNA"/>
</dbReference>
<evidence type="ECO:0000256" key="2">
    <source>
        <dbReference type="ARBA" id="ARBA00006275"/>
    </source>
</evidence>
<organism evidence="9 10">
    <name type="scientific">Terrimonas rubra</name>
    <dbReference type="NCBI Taxonomy" id="1035890"/>
    <lineage>
        <taxon>Bacteria</taxon>
        <taxon>Pseudomonadati</taxon>
        <taxon>Bacteroidota</taxon>
        <taxon>Chitinophagia</taxon>
        <taxon>Chitinophagales</taxon>
        <taxon>Chitinophagaceae</taxon>
        <taxon>Terrimonas</taxon>
    </lineage>
</organism>
<name>A0ABW6A2K8_9BACT</name>
<evidence type="ECO:0000256" key="6">
    <source>
        <dbReference type="SAM" id="SignalP"/>
    </source>
</evidence>
<evidence type="ECO:0000259" key="8">
    <source>
        <dbReference type="Pfam" id="PF14322"/>
    </source>
</evidence>
<evidence type="ECO:0000256" key="1">
    <source>
        <dbReference type="ARBA" id="ARBA00004442"/>
    </source>
</evidence>
<evidence type="ECO:0000256" key="5">
    <source>
        <dbReference type="ARBA" id="ARBA00023237"/>
    </source>
</evidence>
<reference evidence="10" key="1">
    <citation type="journal article" date="2019" name="Int. J. Syst. Evol. Microbiol.">
        <title>The Global Catalogue of Microorganisms (GCM) 10K type strain sequencing project: providing services to taxonomists for standard genome sequencing and annotation.</title>
        <authorList>
            <consortium name="The Broad Institute Genomics Platform"/>
            <consortium name="The Broad Institute Genome Sequencing Center for Infectious Disease"/>
            <person name="Wu L."/>
            <person name="Ma J."/>
        </authorList>
    </citation>
    <scope>NUCLEOTIDE SEQUENCE [LARGE SCALE GENOMIC DNA]</scope>
    <source>
        <strain evidence="10">KCTC 23299</strain>
    </source>
</reference>
<dbReference type="PROSITE" id="PS51257">
    <property type="entry name" value="PROKAR_LIPOPROTEIN"/>
    <property type="match status" value="1"/>
</dbReference>
<sequence>MKKIIVALFILTAGIAMTGCKKDLLNQNAPDQLTTDNFYTSREKALSGLAAAYSQLESFVGWDNFVEARSVREFYREDYVKPGDDAFNYPWWIDHYNFSFTSGNYAIDLLWRDNYRGLNFTNQVLGNVAKMPAELIDEASRKEILAEARFLRAYYHFKLLVNFEKIIIRDKVPTSEADLPKAASERKEVYDLIIEDLKAAEQGLPLKSKRPATELGRATKGTAQAYLGKVYLYRAGEEPANAAAYYTAAATSLNNVILSGEYDMETNFIGMFNGTVKNGTESVFELQQTADASNGAVYRSYLADWVAAWELGGYGEIYGTQRLLTEMQKEGKVATGNLYDPRLYQTMIFEDAYFNDAANPRVYGYTYDEVFENGSGVLAFKKWIPADITRLGRSLAINMPLMRYADVVLMYAEVLNNQEKFGDAMLQVNSLRTKRTMPALSLNTKQAIFDQIIHERVMEFTLEGSRFYDLRRWGLLQQNMQAAGRTFAADKAFYPIPLKETINNPLIR</sequence>
<dbReference type="InterPro" id="IPR033985">
    <property type="entry name" value="SusD-like_N"/>
</dbReference>
<gene>
    <name evidence="9" type="ORF">ACFS6H_07575</name>
</gene>
<comment type="similarity">
    <text evidence="2">Belongs to the SusD family.</text>
</comment>
<evidence type="ECO:0000256" key="4">
    <source>
        <dbReference type="ARBA" id="ARBA00023136"/>
    </source>
</evidence>
<accession>A0ABW6A2K8</accession>
<proteinExistence type="inferred from homology"/>
<feature type="signal peptide" evidence="6">
    <location>
        <begin position="1"/>
        <end position="18"/>
    </location>
</feature>
<dbReference type="Pfam" id="PF14322">
    <property type="entry name" value="SusD-like_3"/>
    <property type="match status" value="1"/>
</dbReference>
<feature type="chain" id="PRO_5046048087" evidence="6">
    <location>
        <begin position="19"/>
        <end position="508"/>
    </location>
</feature>
<feature type="domain" description="RagB/SusD" evidence="7">
    <location>
        <begin position="281"/>
        <end position="485"/>
    </location>
</feature>